<feature type="compositionally biased region" description="Basic and acidic residues" evidence="1">
    <location>
        <begin position="268"/>
        <end position="329"/>
    </location>
</feature>
<dbReference type="EMBL" id="JAGMVJ010000010">
    <property type="protein sequence ID" value="KAH7086714.1"/>
    <property type="molecule type" value="Genomic_DNA"/>
</dbReference>
<evidence type="ECO:0000256" key="1">
    <source>
        <dbReference type="SAM" id="MobiDB-lite"/>
    </source>
</evidence>
<dbReference type="Proteomes" id="UP000813461">
    <property type="component" value="Unassembled WGS sequence"/>
</dbReference>
<name>A0A8K0R756_9PLEO</name>
<feature type="compositionally biased region" description="Low complexity" evidence="1">
    <location>
        <begin position="520"/>
        <end position="532"/>
    </location>
</feature>
<reference evidence="2" key="1">
    <citation type="journal article" date="2021" name="Nat. Commun.">
        <title>Genetic determinants of endophytism in the Arabidopsis root mycobiome.</title>
        <authorList>
            <person name="Mesny F."/>
            <person name="Miyauchi S."/>
            <person name="Thiergart T."/>
            <person name="Pickel B."/>
            <person name="Atanasova L."/>
            <person name="Karlsson M."/>
            <person name="Huettel B."/>
            <person name="Barry K.W."/>
            <person name="Haridas S."/>
            <person name="Chen C."/>
            <person name="Bauer D."/>
            <person name="Andreopoulos W."/>
            <person name="Pangilinan J."/>
            <person name="LaButti K."/>
            <person name="Riley R."/>
            <person name="Lipzen A."/>
            <person name="Clum A."/>
            <person name="Drula E."/>
            <person name="Henrissat B."/>
            <person name="Kohler A."/>
            <person name="Grigoriev I.V."/>
            <person name="Martin F.M."/>
            <person name="Hacquard S."/>
        </authorList>
    </citation>
    <scope>NUCLEOTIDE SEQUENCE</scope>
    <source>
        <strain evidence="2">MPI-SDFR-AT-0120</strain>
    </source>
</reference>
<feature type="compositionally biased region" description="Low complexity" evidence="1">
    <location>
        <begin position="456"/>
        <end position="465"/>
    </location>
</feature>
<feature type="region of interest" description="Disordered" evidence="1">
    <location>
        <begin position="268"/>
        <end position="440"/>
    </location>
</feature>
<comment type="caution">
    <text evidence="2">The sequence shown here is derived from an EMBL/GenBank/DDBJ whole genome shotgun (WGS) entry which is preliminary data.</text>
</comment>
<feature type="compositionally biased region" description="Pro residues" evidence="1">
    <location>
        <begin position="549"/>
        <end position="567"/>
    </location>
</feature>
<feature type="region of interest" description="Disordered" evidence="1">
    <location>
        <begin position="456"/>
        <end position="588"/>
    </location>
</feature>
<evidence type="ECO:0000313" key="2">
    <source>
        <dbReference type="EMBL" id="KAH7086714.1"/>
    </source>
</evidence>
<feature type="compositionally biased region" description="Basic residues" evidence="1">
    <location>
        <begin position="398"/>
        <end position="411"/>
    </location>
</feature>
<feature type="region of interest" description="Disordered" evidence="1">
    <location>
        <begin position="154"/>
        <end position="189"/>
    </location>
</feature>
<dbReference type="OrthoDB" id="3771671at2759"/>
<dbReference type="AlphaFoldDB" id="A0A8K0R756"/>
<proteinExistence type="predicted"/>
<feature type="region of interest" description="Disordered" evidence="1">
    <location>
        <begin position="49"/>
        <end position="112"/>
    </location>
</feature>
<sequence length="642" mass="71833">MEMSLSRTSMIWWFTACDPRHTRSPVKQDILWISSLEGMERPVRSFKSFIRTAPPNPGAHDHDKPLPPTPTSPTDAQSKTRAPFDRSGSITSWRPPAEWDDPSTMHPEPQSPHIFSTRIYAPLLPEPSPGVFDMLEPMPWPYSVAVTQHSPLEPIEEKDSPSLPPRHPSRTLRFQKPPADSDTGLATSTKVKSPLTPLTVDTLKSCSKPPVAMHSDPSLRGKMPNALNHHNPILEDHPENTELGENLEKLSISQDYHNVLADQYHESHVHTSHDPIQMDKSRKAAGERHDPLAKNHEMVPRPLSWKKDCDGSSHGSAEIRRLESDIHTSDRKKRHRKFSSWVPMHQLAHAHKQLRLDHDESPRSASEPSVPSRKRIFGSNDSRSPREFHLTDFVPKVKGFRPKGKRARTTRNRAIGSGSPSIPFQPTPPRTNSSLEQPMPLLRLPGGLAIVRQVTTPTPQSQPTSFLNISPEEDPRSNSPDDFPGFEMCTPERPLSSLYSQGSHSPVAPGRAINRRLRTSFGSPDSPQSPSGTPSPPTSPLAHEIELPRTPPPPPNLSRVPNSPPPSFLLSTSTQPWRRHKRTDSATGEDFVHKRVMHAGIFDKARDARDAWKRHQKDVKHEKLKASIRIVGPTDPFNTPGV</sequence>
<protein>
    <submittedName>
        <fullName evidence="2">Uncharacterized protein</fullName>
    </submittedName>
</protein>
<gene>
    <name evidence="2" type="ORF">FB567DRAFT_526091</name>
</gene>
<accession>A0A8K0R756</accession>
<keyword evidence="3" id="KW-1185">Reference proteome</keyword>
<evidence type="ECO:0000313" key="3">
    <source>
        <dbReference type="Proteomes" id="UP000813461"/>
    </source>
</evidence>
<organism evidence="2 3">
    <name type="scientific">Paraphoma chrysanthemicola</name>
    <dbReference type="NCBI Taxonomy" id="798071"/>
    <lineage>
        <taxon>Eukaryota</taxon>
        <taxon>Fungi</taxon>
        <taxon>Dikarya</taxon>
        <taxon>Ascomycota</taxon>
        <taxon>Pezizomycotina</taxon>
        <taxon>Dothideomycetes</taxon>
        <taxon>Pleosporomycetidae</taxon>
        <taxon>Pleosporales</taxon>
        <taxon>Pleosporineae</taxon>
        <taxon>Phaeosphaeriaceae</taxon>
        <taxon>Paraphoma</taxon>
    </lineage>
</organism>